<dbReference type="CDD" id="cd00364">
    <property type="entry name" value="Ribosomal_uS17"/>
    <property type="match status" value="1"/>
</dbReference>
<evidence type="ECO:0000256" key="1">
    <source>
        <dbReference type="ARBA" id="ARBA00010254"/>
    </source>
</evidence>
<dbReference type="GO" id="GO:0003735">
    <property type="term" value="F:structural constituent of ribosome"/>
    <property type="evidence" value="ECO:0007669"/>
    <property type="project" value="InterPro"/>
</dbReference>
<name>A0A0H5BQV6_9EUKA</name>
<protein>
    <submittedName>
        <fullName evidence="4">Ribosomal protein S11</fullName>
    </submittedName>
</protein>
<dbReference type="EMBL" id="AB996600">
    <property type="protein sequence ID" value="BAS01614.1"/>
    <property type="molecule type" value="Genomic_DNA"/>
</dbReference>
<dbReference type="Gene3D" id="2.40.50.1000">
    <property type="match status" value="1"/>
</dbReference>
<dbReference type="Pfam" id="PF00366">
    <property type="entry name" value="Ribosomal_S17"/>
    <property type="match status" value="1"/>
</dbReference>
<sequence>MNFFMHNQKLATLNTKIKNLIVKKLKIDKKCPFLGNISLRGRIYIGVIKSIAMKSSCIVRIDSLVYLKKYKRFAKRHKNIPSHVSLSLKCSKGDTVLIAQNRYFKKIIRSISKTIRFNVIKIIKHTRN</sequence>
<keyword evidence="4" id="KW-0542">Nucleomorph</keyword>
<keyword evidence="2 4" id="KW-0689">Ribosomal protein</keyword>
<evidence type="ECO:0000313" key="4">
    <source>
        <dbReference type="EMBL" id="BAS01614.1"/>
    </source>
</evidence>
<dbReference type="InterPro" id="IPR000266">
    <property type="entry name" value="Ribosomal_uS17"/>
</dbReference>
<comment type="similarity">
    <text evidence="1">Belongs to the universal ribosomal protein uS17 family.</text>
</comment>
<dbReference type="GO" id="GO:0006412">
    <property type="term" value="P:translation"/>
    <property type="evidence" value="ECO:0007669"/>
    <property type="project" value="InterPro"/>
</dbReference>
<geneLocation type="nucleomorph" evidence="4"/>
<organism evidence="4">
    <name type="scientific">Lotharella vacuolata</name>
    <dbReference type="NCBI Taxonomy" id="74820"/>
    <lineage>
        <taxon>Eukaryota</taxon>
        <taxon>Sar</taxon>
        <taxon>Rhizaria</taxon>
        <taxon>Cercozoa</taxon>
        <taxon>Chlorarachniophyceae</taxon>
        <taxon>Lotharella</taxon>
    </lineage>
</organism>
<keyword evidence="3" id="KW-0687">Ribonucleoprotein</keyword>
<gene>
    <name evidence="4" type="primary">rps11</name>
</gene>
<reference evidence="4" key="1">
    <citation type="journal article" date="2015" name="Genome Biol. Evol.">
        <title>Nucleomorph Genome Sequences of Two Chlorarachniophytes, Amorphochlora amoebiformis and Lotharella vacuolata.</title>
        <authorList>
            <person name="Suzuki S."/>
            <person name="Shirato S."/>
            <person name="Hirakawa Y."/>
            <person name="Ishida K."/>
        </authorList>
    </citation>
    <scope>NUCLEOTIDE SEQUENCE</scope>
    <source>
        <strain evidence="4">CCMP240</strain>
    </source>
</reference>
<evidence type="ECO:0000256" key="2">
    <source>
        <dbReference type="ARBA" id="ARBA00022980"/>
    </source>
</evidence>
<dbReference type="PANTHER" id="PTHR10744:SF9">
    <property type="entry name" value="40S RIBOSOMAL PROTEIN S11-RELATED"/>
    <property type="match status" value="1"/>
</dbReference>
<dbReference type="AlphaFoldDB" id="A0A0H5BQV6"/>
<dbReference type="InterPro" id="IPR012340">
    <property type="entry name" value="NA-bd_OB-fold"/>
</dbReference>
<dbReference type="SUPFAM" id="SSF50249">
    <property type="entry name" value="Nucleic acid-binding proteins"/>
    <property type="match status" value="1"/>
</dbReference>
<evidence type="ECO:0000256" key="3">
    <source>
        <dbReference type="ARBA" id="ARBA00023274"/>
    </source>
</evidence>
<dbReference type="GO" id="GO:0022627">
    <property type="term" value="C:cytosolic small ribosomal subunit"/>
    <property type="evidence" value="ECO:0007669"/>
    <property type="project" value="TreeGrafter"/>
</dbReference>
<accession>A0A0H5BQV6</accession>
<proteinExistence type="inferred from homology"/>
<dbReference type="PANTHER" id="PTHR10744">
    <property type="entry name" value="40S RIBOSOMAL PROTEIN S11 FAMILY MEMBER"/>
    <property type="match status" value="1"/>
</dbReference>